<reference evidence="1 2" key="1">
    <citation type="submission" date="2021-06" db="EMBL/GenBank/DDBJ databases">
        <authorList>
            <person name="Kallberg Y."/>
            <person name="Tangrot J."/>
            <person name="Rosling A."/>
        </authorList>
    </citation>
    <scope>NUCLEOTIDE SEQUENCE [LARGE SCALE GENOMIC DNA]</scope>
    <source>
        <strain evidence="1 2">120-4 pot B 10/14</strain>
    </source>
</reference>
<name>A0ABN7W4R6_GIGMA</name>
<organism evidence="1 2">
    <name type="scientific">Gigaspora margarita</name>
    <dbReference type="NCBI Taxonomy" id="4874"/>
    <lineage>
        <taxon>Eukaryota</taxon>
        <taxon>Fungi</taxon>
        <taxon>Fungi incertae sedis</taxon>
        <taxon>Mucoromycota</taxon>
        <taxon>Glomeromycotina</taxon>
        <taxon>Glomeromycetes</taxon>
        <taxon>Diversisporales</taxon>
        <taxon>Gigasporaceae</taxon>
        <taxon>Gigaspora</taxon>
    </lineage>
</organism>
<sequence>MNLNKYINLKLDKDRLLNDTSICSKNIKNSNYIVGSLSYYKDLYEKLSKQYSLLLSDIRVNQLYFDRQKQTNSNSLFYLLYKLKKRENNSYDIEEAQKQFENVKSPRFSSLTNYFKDIVKQNPTSKIYYRYNSNCDVTNHLSLESFNLSKESTLKSLAKNYDLVEWF</sequence>
<proteinExistence type="predicted"/>
<evidence type="ECO:0000313" key="2">
    <source>
        <dbReference type="Proteomes" id="UP000789901"/>
    </source>
</evidence>
<dbReference type="EMBL" id="CAJVQB010031217">
    <property type="protein sequence ID" value="CAG8816599.1"/>
    <property type="molecule type" value="Genomic_DNA"/>
</dbReference>
<accession>A0ABN7W4R6</accession>
<protein>
    <submittedName>
        <fullName evidence="1">7286_t:CDS:1</fullName>
    </submittedName>
</protein>
<dbReference type="Proteomes" id="UP000789901">
    <property type="component" value="Unassembled WGS sequence"/>
</dbReference>
<keyword evidence="2" id="KW-1185">Reference proteome</keyword>
<comment type="caution">
    <text evidence="1">The sequence shown here is derived from an EMBL/GenBank/DDBJ whole genome shotgun (WGS) entry which is preliminary data.</text>
</comment>
<gene>
    <name evidence="1" type="ORF">GMARGA_LOCUS26589</name>
</gene>
<evidence type="ECO:0000313" key="1">
    <source>
        <dbReference type="EMBL" id="CAG8816599.1"/>
    </source>
</evidence>